<dbReference type="EMBL" id="JADPRT010000023">
    <property type="protein sequence ID" value="MBF9073522.1"/>
    <property type="molecule type" value="Genomic_DNA"/>
</dbReference>
<evidence type="ECO:0000259" key="2">
    <source>
        <dbReference type="Pfam" id="PF19631"/>
    </source>
</evidence>
<name>A0A931BC69_9ACTN</name>
<dbReference type="Pfam" id="PF19631">
    <property type="entry name" value="Trypco2"/>
    <property type="match status" value="1"/>
</dbReference>
<evidence type="ECO:0000256" key="1">
    <source>
        <dbReference type="SAM" id="MobiDB-lite"/>
    </source>
</evidence>
<feature type="domain" description="Trypsin-co-occurring" evidence="2">
    <location>
        <begin position="11"/>
        <end position="88"/>
    </location>
</feature>
<dbReference type="AlphaFoldDB" id="A0A931BC69"/>
<dbReference type="InterPro" id="IPR045608">
    <property type="entry name" value="Trypco2"/>
</dbReference>
<accession>A0A931BC69</accession>
<comment type="caution">
    <text evidence="3">The sequence shown here is derived from an EMBL/GenBank/DDBJ whole genome shotgun (WGS) entry which is preliminary data.</text>
</comment>
<reference evidence="3" key="1">
    <citation type="submission" date="2020-11" db="EMBL/GenBank/DDBJ databases">
        <title>Isolation and identification of active actinomycetes.</title>
        <authorList>
            <person name="Yu B."/>
        </authorList>
    </citation>
    <scope>NUCLEOTIDE SEQUENCE</scope>
    <source>
        <strain evidence="3">NEAU-YB345</strain>
    </source>
</reference>
<organism evidence="3 4">
    <name type="scientific">Streptacidiphilus fuscans</name>
    <dbReference type="NCBI Taxonomy" id="2789292"/>
    <lineage>
        <taxon>Bacteria</taxon>
        <taxon>Bacillati</taxon>
        <taxon>Actinomycetota</taxon>
        <taxon>Actinomycetes</taxon>
        <taxon>Kitasatosporales</taxon>
        <taxon>Streptomycetaceae</taxon>
        <taxon>Streptacidiphilus</taxon>
    </lineage>
</organism>
<evidence type="ECO:0000313" key="3">
    <source>
        <dbReference type="EMBL" id="MBF9073522.1"/>
    </source>
</evidence>
<proteinExistence type="predicted"/>
<gene>
    <name evidence="3" type="ORF">I2501_36460</name>
</gene>
<keyword evidence="4" id="KW-1185">Reference proteome</keyword>
<evidence type="ECO:0000313" key="4">
    <source>
        <dbReference type="Proteomes" id="UP000657385"/>
    </source>
</evidence>
<dbReference type="Proteomes" id="UP000657385">
    <property type="component" value="Unassembled WGS sequence"/>
</dbReference>
<sequence>MTCMTNPEDPIDLADAITAIRDQLVDAAGRGAGADIGFEVGPIELEFTVALKRDARAKGGVRAWVFSVDGEVGEAYDRTHRVAVTLTPKSRTTGGSLEVGNHTAPDLSGF</sequence>
<feature type="region of interest" description="Disordered" evidence="1">
    <location>
        <begin position="89"/>
        <end position="110"/>
    </location>
</feature>
<protein>
    <recommendedName>
        <fullName evidence="2">Trypsin-co-occurring domain-containing protein</fullName>
    </recommendedName>
</protein>